<reference evidence="3 4" key="1">
    <citation type="submission" date="2020-03" db="EMBL/GenBank/DDBJ databases">
        <title>Whole genome shotgun sequence of Phytohabitans houttuyneae NBRC 108639.</title>
        <authorList>
            <person name="Komaki H."/>
            <person name="Tamura T."/>
        </authorList>
    </citation>
    <scope>NUCLEOTIDE SEQUENCE [LARGE SCALE GENOMIC DNA]</scope>
    <source>
        <strain evidence="3 4">NBRC 108639</strain>
    </source>
</reference>
<feature type="compositionally biased region" description="Low complexity" evidence="1">
    <location>
        <begin position="147"/>
        <end position="168"/>
    </location>
</feature>
<gene>
    <name evidence="3" type="ORF">Phou_007180</name>
</gene>
<evidence type="ECO:0000313" key="4">
    <source>
        <dbReference type="Proteomes" id="UP000482800"/>
    </source>
</evidence>
<dbReference type="AlphaFoldDB" id="A0A6V8K2L7"/>
<feature type="transmembrane region" description="Helical" evidence="2">
    <location>
        <begin position="29"/>
        <end position="48"/>
    </location>
</feature>
<dbReference type="EMBL" id="BLPF01000001">
    <property type="protein sequence ID" value="GFJ76538.1"/>
    <property type="molecule type" value="Genomic_DNA"/>
</dbReference>
<feature type="transmembrane region" description="Helical" evidence="2">
    <location>
        <begin position="68"/>
        <end position="85"/>
    </location>
</feature>
<sequence length="182" mass="18891">MWHLPGGTRVEGGVLVFSWRSMPKPAATWSWRGRAAVVGGALLATFPVWPGVQPGEPVADELLPPAEVALLVPIVLLFPLAWALLGGRRRPGLAVGAVLVLAVGVWAGGTVTLAGYGTPPSVDDSSTACRHRPGTPCFRSRPASCWSARRPAASRSPRVTARSSRPSSGGLATTCGTPRGGR</sequence>
<evidence type="ECO:0000256" key="2">
    <source>
        <dbReference type="SAM" id="Phobius"/>
    </source>
</evidence>
<protein>
    <submittedName>
        <fullName evidence="3">Uncharacterized protein</fullName>
    </submittedName>
</protein>
<reference evidence="3 4" key="2">
    <citation type="submission" date="2020-03" db="EMBL/GenBank/DDBJ databases">
        <authorList>
            <person name="Ichikawa N."/>
            <person name="Kimura A."/>
            <person name="Kitahashi Y."/>
            <person name="Uohara A."/>
        </authorList>
    </citation>
    <scope>NUCLEOTIDE SEQUENCE [LARGE SCALE GENOMIC DNA]</scope>
    <source>
        <strain evidence="3 4">NBRC 108639</strain>
    </source>
</reference>
<keyword evidence="2" id="KW-1133">Transmembrane helix</keyword>
<accession>A0A6V8K2L7</accession>
<keyword evidence="2" id="KW-0812">Transmembrane</keyword>
<feature type="transmembrane region" description="Helical" evidence="2">
    <location>
        <begin position="92"/>
        <end position="116"/>
    </location>
</feature>
<feature type="region of interest" description="Disordered" evidence="1">
    <location>
        <begin position="147"/>
        <end position="182"/>
    </location>
</feature>
<keyword evidence="2" id="KW-0472">Membrane</keyword>
<proteinExistence type="predicted"/>
<evidence type="ECO:0000313" key="3">
    <source>
        <dbReference type="EMBL" id="GFJ76538.1"/>
    </source>
</evidence>
<dbReference type="Proteomes" id="UP000482800">
    <property type="component" value="Unassembled WGS sequence"/>
</dbReference>
<keyword evidence="4" id="KW-1185">Reference proteome</keyword>
<organism evidence="3 4">
    <name type="scientific">Phytohabitans houttuyneae</name>
    <dbReference type="NCBI Taxonomy" id="1076126"/>
    <lineage>
        <taxon>Bacteria</taxon>
        <taxon>Bacillati</taxon>
        <taxon>Actinomycetota</taxon>
        <taxon>Actinomycetes</taxon>
        <taxon>Micromonosporales</taxon>
        <taxon>Micromonosporaceae</taxon>
    </lineage>
</organism>
<name>A0A6V8K2L7_9ACTN</name>
<evidence type="ECO:0000256" key="1">
    <source>
        <dbReference type="SAM" id="MobiDB-lite"/>
    </source>
</evidence>
<comment type="caution">
    <text evidence="3">The sequence shown here is derived from an EMBL/GenBank/DDBJ whole genome shotgun (WGS) entry which is preliminary data.</text>
</comment>